<feature type="transmembrane region" description="Helical" evidence="1">
    <location>
        <begin position="52"/>
        <end position="72"/>
    </location>
</feature>
<proteinExistence type="predicted"/>
<dbReference type="AlphaFoldDB" id="A0A7W4J0Z4"/>
<dbReference type="Proteomes" id="UP000577891">
    <property type="component" value="Unassembled WGS sequence"/>
</dbReference>
<name>A0A7W4J0Z4_9PROT</name>
<reference evidence="2 3" key="1">
    <citation type="submission" date="2020-04" db="EMBL/GenBank/DDBJ databases">
        <title>Description of novel Gluconacetobacter.</title>
        <authorList>
            <person name="Sombolestani A."/>
        </authorList>
    </citation>
    <scope>NUCLEOTIDE SEQUENCE [LARGE SCALE GENOMIC DNA]</scope>
    <source>
        <strain evidence="2 3">LMG 27724</strain>
    </source>
</reference>
<dbReference type="RefSeq" id="WP_182979190.1">
    <property type="nucleotide sequence ID" value="NZ_BAABGB010000022.1"/>
</dbReference>
<accession>A0A7W4J0Z4</accession>
<comment type="caution">
    <text evidence="2">The sequence shown here is derived from an EMBL/GenBank/DDBJ whole genome shotgun (WGS) entry which is preliminary data.</text>
</comment>
<keyword evidence="1" id="KW-1133">Transmembrane helix</keyword>
<feature type="transmembrane region" description="Helical" evidence="1">
    <location>
        <begin position="20"/>
        <end position="40"/>
    </location>
</feature>
<sequence>MRMTLKSNRKTAKGGLWKRWLGRFVGGVACAYVCALGLFSLASGHAGGLDAILRQSLAIAVLPLVIVGLFALPGRRSGPSVFVALAVPFLHLTLS</sequence>
<gene>
    <name evidence="2" type="ORF">HLH35_11125</name>
</gene>
<keyword evidence="3" id="KW-1185">Reference proteome</keyword>
<keyword evidence="1" id="KW-0472">Membrane</keyword>
<dbReference type="EMBL" id="JABEQE010000008">
    <property type="protein sequence ID" value="MBB2172660.1"/>
    <property type="molecule type" value="Genomic_DNA"/>
</dbReference>
<evidence type="ECO:0000256" key="1">
    <source>
        <dbReference type="SAM" id="Phobius"/>
    </source>
</evidence>
<evidence type="ECO:0000313" key="2">
    <source>
        <dbReference type="EMBL" id="MBB2172660.1"/>
    </source>
</evidence>
<protein>
    <submittedName>
        <fullName evidence="2">Uncharacterized protein</fullName>
    </submittedName>
</protein>
<organism evidence="2 3">
    <name type="scientific">Gluconacetobacter asukensis</name>
    <dbReference type="NCBI Taxonomy" id="1017181"/>
    <lineage>
        <taxon>Bacteria</taxon>
        <taxon>Pseudomonadati</taxon>
        <taxon>Pseudomonadota</taxon>
        <taxon>Alphaproteobacteria</taxon>
        <taxon>Acetobacterales</taxon>
        <taxon>Acetobacteraceae</taxon>
        <taxon>Gluconacetobacter</taxon>
    </lineage>
</organism>
<keyword evidence="1" id="KW-0812">Transmembrane</keyword>
<evidence type="ECO:0000313" key="3">
    <source>
        <dbReference type="Proteomes" id="UP000577891"/>
    </source>
</evidence>